<reference evidence="3 4" key="1">
    <citation type="journal article" date="2023" name="G3 (Bethesda)">
        <title>A high-quality reference genome for the fission yeast Schizosaccharomyces osmophilus.</title>
        <authorList>
            <person name="Jia G.S."/>
            <person name="Zhang W.C."/>
            <person name="Liang Y."/>
            <person name="Liu X.H."/>
            <person name="Rhind N."/>
            <person name="Pidoux A."/>
            <person name="Brysch-Herzberg M."/>
            <person name="Du L.L."/>
        </authorList>
    </citation>
    <scope>NUCLEOTIDE SEQUENCE [LARGE SCALE GENOMIC DNA]</scope>
    <source>
        <strain evidence="3 4">CBS 15793</strain>
    </source>
</reference>
<evidence type="ECO:0000256" key="1">
    <source>
        <dbReference type="SAM" id="Coils"/>
    </source>
</evidence>
<gene>
    <name evidence="3" type="primary">mcp6</name>
    <name evidence="3" type="ORF">SOMG_05037</name>
</gene>
<feature type="compositionally biased region" description="Basic residues" evidence="2">
    <location>
        <begin position="200"/>
        <end position="211"/>
    </location>
</feature>
<dbReference type="EMBL" id="CP115613">
    <property type="protein sequence ID" value="WBW75424.1"/>
    <property type="molecule type" value="Genomic_DNA"/>
</dbReference>
<proteinExistence type="predicted"/>
<dbReference type="RefSeq" id="XP_056039667.1">
    <property type="nucleotide sequence ID" value="XM_056183812.1"/>
</dbReference>
<feature type="compositionally biased region" description="Basic and acidic residues" evidence="2">
    <location>
        <begin position="176"/>
        <end position="199"/>
    </location>
</feature>
<protein>
    <submittedName>
        <fullName evidence="3">Horsetail movement protein Hrs1/Mcp6</fullName>
    </submittedName>
</protein>
<sequence length="353" mass="41515">MDFEDLLQASGSPDTTCVPSSPISYIKDEKLDKCHVEKLSSNEDVDLSEKTIRFLKLQMNAKGIIDAFERDSLQSSLEIKNLKLQLEEERRLNEQFRMTTVIKLQNTNEQLKSENQHILNQNEELLVMKKEHETRHELLKQDMKALKENYKASFVRIGNLEHENSNLKTSLCNQSREARQRSKVEPESPKDWKEQFKEKIKTKRSLGHQHFRVRDVNTPEDSQRERKREREGEHVESRRINSQTDTFSPRVIETRSRILRLQESFSDLETQHDSFRNICDSLREKLKVDSSKTKQRLLKLENLLQNRSPPSYTFSLSCTHQLPHDSRTEPFTKTKHESHNEVFTPISLPFDAS</sequence>
<accession>A0AAF0AZU0</accession>
<keyword evidence="1" id="KW-0175">Coiled coil</keyword>
<feature type="coiled-coil region" evidence="1">
    <location>
        <begin position="79"/>
        <end position="149"/>
    </location>
</feature>
<dbReference type="GeneID" id="80878501"/>
<dbReference type="KEGG" id="som:SOMG_05037"/>
<dbReference type="AlphaFoldDB" id="A0AAF0AZU0"/>
<keyword evidence="4" id="KW-1185">Reference proteome</keyword>
<evidence type="ECO:0000313" key="3">
    <source>
        <dbReference type="EMBL" id="WBW75424.1"/>
    </source>
</evidence>
<name>A0AAF0AZU0_9SCHI</name>
<evidence type="ECO:0000256" key="2">
    <source>
        <dbReference type="SAM" id="MobiDB-lite"/>
    </source>
</evidence>
<feature type="region of interest" description="Disordered" evidence="2">
    <location>
        <begin position="171"/>
        <end position="246"/>
    </location>
</feature>
<organism evidence="3 4">
    <name type="scientific">Schizosaccharomyces osmophilus</name>
    <dbReference type="NCBI Taxonomy" id="2545709"/>
    <lineage>
        <taxon>Eukaryota</taxon>
        <taxon>Fungi</taxon>
        <taxon>Dikarya</taxon>
        <taxon>Ascomycota</taxon>
        <taxon>Taphrinomycotina</taxon>
        <taxon>Schizosaccharomycetes</taxon>
        <taxon>Schizosaccharomycetales</taxon>
        <taxon>Schizosaccharomycetaceae</taxon>
        <taxon>Schizosaccharomyces</taxon>
    </lineage>
</organism>
<feature type="compositionally biased region" description="Basic and acidic residues" evidence="2">
    <location>
        <begin position="212"/>
        <end position="239"/>
    </location>
</feature>
<dbReference type="Proteomes" id="UP001212411">
    <property type="component" value="Chromosome 3"/>
</dbReference>
<evidence type="ECO:0000313" key="4">
    <source>
        <dbReference type="Proteomes" id="UP001212411"/>
    </source>
</evidence>